<gene>
    <name evidence="3" type="ORF">BFS05_05135</name>
</gene>
<dbReference type="OrthoDB" id="1321863at2"/>
<evidence type="ECO:0000259" key="1">
    <source>
        <dbReference type="Pfam" id="PF08861"/>
    </source>
</evidence>
<reference evidence="3 4" key="1">
    <citation type="submission" date="2016-10" db="EMBL/GenBank/DDBJ databases">
        <authorList>
            <person name="Varghese N."/>
        </authorList>
    </citation>
    <scope>NUCLEOTIDE SEQUENCE [LARGE SCALE GENOMIC DNA]</scope>
    <source>
        <strain evidence="3 4">KA00225</strain>
    </source>
</reference>
<proteinExistence type="predicted"/>
<dbReference type="InterPro" id="IPR014961">
    <property type="entry name" value="DUF1829"/>
</dbReference>
<evidence type="ECO:0000313" key="3">
    <source>
        <dbReference type="EMBL" id="PNS42980.1"/>
    </source>
</evidence>
<accession>A0A2K1STV3</accession>
<evidence type="ECO:0008006" key="5">
    <source>
        <dbReference type="Google" id="ProtNLM"/>
    </source>
</evidence>
<dbReference type="InterPro" id="IPR014960">
    <property type="entry name" value="DUF1828"/>
</dbReference>
<organism evidence="3 4">
    <name type="scientific">Gardnerella vaginalis</name>
    <dbReference type="NCBI Taxonomy" id="2702"/>
    <lineage>
        <taxon>Bacteria</taxon>
        <taxon>Bacillati</taxon>
        <taxon>Actinomycetota</taxon>
        <taxon>Actinomycetes</taxon>
        <taxon>Bifidobacteriales</taxon>
        <taxon>Bifidobacteriaceae</taxon>
        <taxon>Gardnerella</taxon>
    </lineage>
</organism>
<dbReference type="Pfam" id="PF08862">
    <property type="entry name" value="DUF1829"/>
    <property type="match status" value="1"/>
</dbReference>
<dbReference type="RefSeq" id="WP_103084918.1">
    <property type="nucleotide sequence ID" value="NZ_MNLH01000005.1"/>
</dbReference>
<dbReference type="AlphaFoldDB" id="A0A2K1STV3"/>
<protein>
    <recommendedName>
        <fullName evidence="5">DUF1829 domain-containing protein</fullName>
    </recommendedName>
</protein>
<evidence type="ECO:0000259" key="2">
    <source>
        <dbReference type="Pfam" id="PF08862"/>
    </source>
</evidence>
<dbReference type="EMBL" id="MNLH01000005">
    <property type="protein sequence ID" value="PNS42980.1"/>
    <property type="molecule type" value="Genomic_DNA"/>
</dbReference>
<comment type="caution">
    <text evidence="3">The sequence shown here is derived from an EMBL/GenBank/DDBJ whole genome shotgun (WGS) entry which is preliminary data.</text>
</comment>
<evidence type="ECO:0000313" key="4">
    <source>
        <dbReference type="Proteomes" id="UP000236146"/>
    </source>
</evidence>
<name>A0A2K1STV3_GARVA</name>
<dbReference type="Proteomes" id="UP000236146">
    <property type="component" value="Unassembled WGS sequence"/>
</dbReference>
<feature type="domain" description="DUF1828" evidence="1">
    <location>
        <begin position="39"/>
        <end position="125"/>
    </location>
</feature>
<sequence length="261" mass="29589">MSASSVAFDVPALLDDYTSWLRKSSAVERVGEWNEVTLPFLDCSGDDLVFYVRIDRSNSVAFTDDGYTFATLNHKGVSITEKRLERMQCLARRYGVSITNKGEVTLDAEDSYANALNRYAQALLSLNSMTEVSRRHVAEYFADDVAKVLESCNVYCTANVIIRGVSGYEHSFDFLFQRSAKYPTRFCHAPNKFDKTAVRDIMWSWQDTCKAKEREGSKLFVIGDDRDHPLQTAALEAFENYGVEVIPFSNLEERAYLLRAA</sequence>
<dbReference type="Pfam" id="PF08861">
    <property type="entry name" value="DUF1828"/>
    <property type="match status" value="1"/>
</dbReference>
<feature type="domain" description="DUF1829" evidence="2">
    <location>
        <begin position="164"/>
        <end position="250"/>
    </location>
</feature>